<dbReference type="Pfam" id="PF22936">
    <property type="entry name" value="Pol_BBD"/>
    <property type="match status" value="1"/>
</dbReference>
<dbReference type="CDD" id="cd09272">
    <property type="entry name" value="RNase_HI_RT_Ty1"/>
    <property type="match status" value="1"/>
</dbReference>
<dbReference type="Gramene" id="Solyc04g076523.1.1">
    <property type="protein sequence ID" value="Solyc04g076523.1.1"/>
    <property type="gene ID" value="Solyc04g076523.1"/>
</dbReference>
<feature type="domain" description="GAG-pre-integrase" evidence="3">
    <location>
        <begin position="144"/>
        <end position="214"/>
    </location>
</feature>
<evidence type="ECO:0000313" key="5">
    <source>
        <dbReference type="EnsemblPlants" id="Solyc04g076523.1.1"/>
    </source>
</evidence>
<dbReference type="InterPro" id="IPR025724">
    <property type="entry name" value="GAG-pre-integrase_dom"/>
</dbReference>
<dbReference type="AlphaFoldDB" id="A0A3Q7G946"/>
<reference evidence="5" key="1">
    <citation type="journal article" date="2012" name="Nature">
        <title>The tomato genome sequence provides insights into fleshy fruit evolution.</title>
        <authorList>
            <consortium name="Tomato Genome Consortium"/>
        </authorList>
    </citation>
    <scope>NUCLEOTIDE SEQUENCE [LARGE SCALE GENOMIC DNA]</scope>
    <source>
        <strain evidence="5">cv. Heinz 1706</strain>
    </source>
</reference>
<keyword evidence="1" id="KW-0064">Aspartyl protease</keyword>
<keyword evidence="6" id="KW-1185">Reference proteome</keyword>
<protein>
    <recommendedName>
        <fullName evidence="7">Reverse transcriptase Ty1/copia-type domain-containing protein</fullName>
    </recommendedName>
</protein>
<dbReference type="OMA" id="FLHAHTS"/>
<feature type="domain" description="Retrovirus-related Pol polyprotein from transposon TNT 1-94-like beta-barrel" evidence="4">
    <location>
        <begin position="36"/>
        <end position="114"/>
    </location>
</feature>
<evidence type="ECO:0000259" key="3">
    <source>
        <dbReference type="Pfam" id="PF13976"/>
    </source>
</evidence>
<sequence length="703" mass="78161">MDTYPPTRSSNRPQANMVTLSTNSMMSPSAIIDNSWFADSGATNHVMSDLSQLYIHTDYNGEDQLAVGNGQKLSINHIGSSKLSCATRPLHLNKILHVPSITKSLLSVSQFTKDNNVFMEFHPSCCFVKDPQGKILLRGSIDDGLYRFDGGGLPVISSSTPRAFVISRASLQAWHERLGHPHEQLLHRLVSSFNLPVTSNKMPAVCGCCQLGKSHRLLTCPPTVASSASSTYQNAPTYFRPATSSNHHMTTRAQTNSLKPKTLIVSRHPTPVSSIIASEPKTYKQAASSPEWLCAMEAEYQALRRNCTWTLVPCPPTANVVGCKWVYRIKRRADGSIERYKARLVAKGFHKEEGVDFHDTFSPVVKLSTIRLVLSYAVTKGWALKQLDVNNAFLNGDLTEVVYMSQPPGFIDKSHPHFVCRLSKALYGLKQAPRAWFLKLKTFLLSHGYTCCYSDSSLFVRHTPSSTTYLLVYVDDIIITGSDPSYISSFTQSLDLEFSLKDLGNLSFFLGIEVSRVGSGMHLSQTSYIRDLLTRTKMTDCKPSPSPADTTFQLSKHGETFDNPSLFRSIVGALQYATITRPEISFSVSRVCQYMQNPTLDHWKAVKRILRYLKGSLTHGISITPSTSSSIHVYCDAGWAADPDDRRSHHGFAVYYGPNLISWSSRKQKVVARSSTEAEYRAIAFAASEVSWIASLIKELRLP</sequence>
<accession>A0A3Q7G946</accession>
<evidence type="ECO:0000259" key="4">
    <source>
        <dbReference type="Pfam" id="PF22936"/>
    </source>
</evidence>
<dbReference type="InterPro" id="IPR043502">
    <property type="entry name" value="DNA/RNA_pol_sf"/>
</dbReference>
<evidence type="ECO:0008006" key="7">
    <source>
        <dbReference type="Google" id="ProtNLM"/>
    </source>
</evidence>
<dbReference type="Pfam" id="PF13976">
    <property type="entry name" value="gag_pre-integrs"/>
    <property type="match status" value="1"/>
</dbReference>
<feature type="domain" description="Reverse transcriptase Ty1/copia-type" evidence="2">
    <location>
        <begin position="307"/>
        <end position="547"/>
    </location>
</feature>
<evidence type="ECO:0000313" key="6">
    <source>
        <dbReference type="Proteomes" id="UP000004994"/>
    </source>
</evidence>
<dbReference type="SUPFAM" id="SSF56672">
    <property type="entry name" value="DNA/RNA polymerases"/>
    <property type="match status" value="1"/>
</dbReference>
<organism evidence="5">
    <name type="scientific">Solanum lycopersicum</name>
    <name type="common">Tomato</name>
    <name type="synonym">Lycopersicon esculentum</name>
    <dbReference type="NCBI Taxonomy" id="4081"/>
    <lineage>
        <taxon>Eukaryota</taxon>
        <taxon>Viridiplantae</taxon>
        <taxon>Streptophyta</taxon>
        <taxon>Embryophyta</taxon>
        <taxon>Tracheophyta</taxon>
        <taxon>Spermatophyta</taxon>
        <taxon>Magnoliopsida</taxon>
        <taxon>eudicotyledons</taxon>
        <taxon>Gunneridae</taxon>
        <taxon>Pentapetalae</taxon>
        <taxon>asterids</taxon>
        <taxon>lamiids</taxon>
        <taxon>Solanales</taxon>
        <taxon>Solanaceae</taxon>
        <taxon>Solanoideae</taxon>
        <taxon>Solaneae</taxon>
        <taxon>Solanum</taxon>
        <taxon>Solanum subgen. Lycopersicon</taxon>
    </lineage>
</organism>
<evidence type="ECO:0000259" key="2">
    <source>
        <dbReference type="Pfam" id="PF07727"/>
    </source>
</evidence>
<keyword evidence="1" id="KW-0378">Hydrolase</keyword>
<name>A0A3Q7G946_SOLLC</name>
<dbReference type="STRING" id="4081.A0A3Q7G946"/>
<dbReference type="InterPro" id="IPR013103">
    <property type="entry name" value="RVT_2"/>
</dbReference>
<dbReference type="FunCoup" id="A0A3Q7G946">
    <property type="interactions" value="9"/>
</dbReference>
<dbReference type="Pfam" id="PF07727">
    <property type="entry name" value="RVT_2"/>
    <property type="match status" value="1"/>
</dbReference>
<dbReference type="PANTHER" id="PTHR11439">
    <property type="entry name" value="GAG-POL-RELATED RETROTRANSPOSON"/>
    <property type="match status" value="1"/>
</dbReference>
<dbReference type="PANTHER" id="PTHR11439:SF455">
    <property type="entry name" value="RLK (RECEPTOR-LIKE PROTEIN KINASE) 8, PUTATIVE-RELATED"/>
    <property type="match status" value="1"/>
</dbReference>
<dbReference type="InParanoid" id="A0A3Q7G946"/>
<dbReference type="GO" id="GO:0004190">
    <property type="term" value="F:aspartic-type endopeptidase activity"/>
    <property type="evidence" value="ECO:0007669"/>
    <property type="project" value="UniProtKB-KW"/>
</dbReference>
<evidence type="ECO:0000256" key="1">
    <source>
        <dbReference type="ARBA" id="ARBA00022750"/>
    </source>
</evidence>
<reference evidence="5" key="2">
    <citation type="submission" date="2019-01" db="UniProtKB">
        <authorList>
            <consortium name="EnsemblPlants"/>
        </authorList>
    </citation>
    <scope>IDENTIFICATION</scope>
    <source>
        <strain evidence="5">cv. Heinz 1706</strain>
    </source>
</reference>
<dbReference type="Proteomes" id="UP000004994">
    <property type="component" value="Chromosome 4"/>
</dbReference>
<dbReference type="EnsemblPlants" id="Solyc04g076523.1.1">
    <property type="protein sequence ID" value="Solyc04g076523.1.1"/>
    <property type="gene ID" value="Solyc04g076523.1"/>
</dbReference>
<dbReference type="InterPro" id="IPR054722">
    <property type="entry name" value="PolX-like_BBD"/>
</dbReference>
<proteinExistence type="predicted"/>
<keyword evidence="1" id="KW-0645">Protease</keyword>